<organism evidence="3 4">
    <name type="scientific">Desulfobaculum xiamenense</name>
    <dbReference type="NCBI Taxonomy" id="995050"/>
    <lineage>
        <taxon>Bacteria</taxon>
        <taxon>Pseudomonadati</taxon>
        <taxon>Thermodesulfobacteriota</taxon>
        <taxon>Desulfovibrionia</taxon>
        <taxon>Desulfovibrionales</taxon>
        <taxon>Desulfovibrionaceae</taxon>
        <taxon>Desulfobaculum</taxon>
    </lineage>
</organism>
<evidence type="ECO:0000256" key="2">
    <source>
        <dbReference type="ARBA" id="ARBA00022679"/>
    </source>
</evidence>
<dbReference type="GO" id="GO:0008713">
    <property type="term" value="F:ADP-heptose-lipopolysaccharide heptosyltransferase activity"/>
    <property type="evidence" value="ECO:0007669"/>
    <property type="project" value="TreeGrafter"/>
</dbReference>
<dbReference type="AlphaFoldDB" id="A0A846QI50"/>
<dbReference type="GO" id="GO:0005829">
    <property type="term" value="C:cytosol"/>
    <property type="evidence" value="ECO:0007669"/>
    <property type="project" value="TreeGrafter"/>
</dbReference>
<dbReference type="EMBL" id="JAATJA010000001">
    <property type="protein sequence ID" value="NJB66780.1"/>
    <property type="molecule type" value="Genomic_DNA"/>
</dbReference>
<dbReference type="Proteomes" id="UP000580856">
    <property type="component" value="Unassembled WGS sequence"/>
</dbReference>
<comment type="caution">
    <text evidence="3">The sequence shown here is derived from an EMBL/GenBank/DDBJ whole genome shotgun (WGS) entry which is preliminary data.</text>
</comment>
<dbReference type="InterPro" id="IPR051199">
    <property type="entry name" value="LPS_LOS_Heptosyltrfase"/>
</dbReference>
<gene>
    <name evidence="3" type="ORF">GGQ74_000420</name>
</gene>
<dbReference type="RefSeq" id="WP_209280053.1">
    <property type="nucleotide sequence ID" value="NZ_JAATJA010000001.1"/>
</dbReference>
<dbReference type="GO" id="GO:0009244">
    <property type="term" value="P:lipopolysaccharide core region biosynthetic process"/>
    <property type="evidence" value="ECO:0007669"/>
    <property type="project" value="TreeGrafter"/>
</dbReference>
<evidence type="ECO:0000313" key="4">
    <source>
        <dbReference type="Proteomes" id="UP000580856"/>
    </source>
</evidence>
<dbReference type="PANTHER" id="PTHR30160">
    <property type="entry name" value="TETRAACYLDISACCHARIDE 4'-KINASE-RELATED"/>
    <property type="match status" value="1"/>
</dbReference>
<dbReference type="SUPFAM" id="SSF53756">
    <property type="entry name" value="UDP-Glycosyltransferase/glycogen phosphorylase"/>
    <property type="match status" value="1"/>
</dbReference>
<dbReference type="CDD" id="cd03789">
    <property type="entry name" value="GT9_LPS_heptosyltransferase"/>
    <property type="match status" value="1"/>
</dbReference>
<name>A0A846QI50_9BACT</name>
<proteinExistence type="predicted"/>
<sequence length="431" mass="46196">MSSTPSGGVRRHLVIQLARFGDLLQSKRLLVTLERRPDADVHLLVDNSLVGIARIVYPGVTVHGIAAHRSGSPTDAEILGTNLPVLAELAALNFAEVYNLNLSGLNSSLSTLFDPATVRGHRMAQGQELSDLWPRMAMRWTRIRRAAGLNLVDFWAAMAKNPVAPGEVNPVARRGGKGVGVVLAGRHSRRSLPPQMLANIAGAVVQGTQSQRVVLVGSGAERPLAREFMDVASPRLRAMTEDTVGQTDWAGLVETLAGLDAVITPDTGTMHLAAHLGVPVHALFLSSAWCFETGPYGLGHRVWQSAAQCAPCLEAADCPNDVACLASFGGRDFLRHLAGNAAFEIPEGLVGYVSAFDQLGMTYRAVLGDDPDAARRAAFRALVAQYFGLPMSGPTPDADLVERLFRETDWMLGADNPRHAMPECVPAPEKE</sequence>
<dbReference type="PANTHER" id="PTHR30160:SF7">
    <property type="entry name" value="ADP-HEPTOSE--LPS HEPTOSYLTRANSFERASE 2"/>
    <property type="match status" value="1"/>
</dbReference>
<accession>A0A846QI50</accession>
<keyword evidence="2 3" id="KW-0808">Transferase</keyword>
<dbReference type="Gene3D" id="3.40.50.2000">
    <property type="entry name" value="Glycogen Phosphorylase B"/>
    <property type="match status" value="1"/>
</dbReference>
<evidence type="ECO:0000256" key="1">
    <source>
        <dbReference type="ARBA" id="ARBA00022676"/>
    </source>
</evidence>
<dbReference type="InterPro" id="IPR002201">
    <property type="entry name" value="Glyco_trans_9"/>
</dbReference>
<reference evidence="3 4" key="1">
    <citation type="submission" date="2020-03" db="EMBL/GenBank/DDBJ databases">
        <title>Genomic Encyclopedia of Type Strains, Phase IV (KMG-IV): sequencing the most valuable type-strain genomes for metagenomic binning, comparative biology and taxonomic classification.</title>
        <authorList>
            <person name="Goeker M."/>
        </authorList>
    </citation>
    <scope>NUCLEOTIDE SEQUENCE [LARGE SCALE GENOMIC DNA]</scope>
    <source>
        <strain evidence="3 4">DSM 24233</strain>
    </source>
</reference>
<keyword evidence="4" id="KW-1185">Reference proteome</keyword>
<dbReference type="Pfam" id="PF01075">
    <property type="entry name" value="Glyco_transf_9"/>
    <property type="match status" value="1"/>
</dbReference>
<evidence type="ECO:0000313" key="3">
    <source>
        <dbReference type="EMBL" id="NJB66780.1"/>
    </source>
</evidence>
<keyword evidence="1" id="KW-0328">Glycosyltransferase</keyword>
<protein>
    <submittedName>
        <fullName evidence="3">ADP-heptose:LPS heptosyltransferase</fullName>
    </submittedName>
</protein>